<gene>
    <name evidence="3" type="ORF">SAMN06265339_1230</name>
</gene>
<sequence>MNKKIVWFINEYAGSPKYGMVFRHYYLGKELVNLDYNVWIISANYSHLFYNYPHVKRENIDGINYYWIDVIKYPHAHSKKRVLKWFQFSTKLFRQLRFLPKPDYIYVSSPFLLPIVPAYFYSKKYKAKLIFEVRDIWPLTLVELGGYSWKHPFISFMRKIELFALKKSDSIVSVLFNFGKYLSDLGLKRDWHYIPNGVAMKDVVEEELPKTFISKIPKNKFIVAYTGTIGWANSLDTLLGAAEILRDRKDIAFVIVGKGKEKQRLISIKEKKMLNNVVFLEPITKGQILAFLKNFVDITYVGLRRKKLFKYGVSPNKIFDYMLAKKPIIHAIDVPNDLVSQAGCGISVKAESPKAVADAILKLYEMPKEKRERLGENGYSFLLKNHTYEKLAEKLVKEVLA</sequence>
<dbReference type="InterPro" id="IPR028098">
    <property type="entry name" value="Glyco_trans_4-like_N"/>
</dbReference>
<dbReference type="Pfam" id="PF00534">
    <property type="entry name" value="Glycos_transf_1"/>
    <property type="match status" value="1"/>
</dbReference>
<name>A0ABY1NND6_9BACT</name>
<dbReference type="PANTHER" id="PTHR12526:SF622">
    <property type="entry name" value="GLYCOSYLTRANSFERASE (GROUP I)"/>
    <property type="match status" value="1"/>
</dbReference>
<comment type="caution">
    <text evidence="3">The sequence shown here is derived from an EMBL/GenBank/DDBJ whole genome shotgun (WGS) entry which is preliminary data.</text>
</comment>
<protein>
    <submittedName>
        <fullName evidence="3">Glycosyltransferase involved in cell wall bisynthesis</fullName>
    </submittedName>
</protein>
<dbReference type="RefSeq" id="WP_283400689.1">
    <property type="nucleotide sequence ID" value="NZ_FXUB01000003.1"/>
</dbReference>
<proteinExistence type="predicted"/>
<dbReference type="Gene3D" id="3.40.50.2000">
    <property type="entry name" value="Glycogen Phosphorylase B"/>
    <property type="match status" value="2"/>
</dbReference>
<feature type="domain" description="Glycosyltransferase subfamily 4-like N-terminal" evidence="2">
    <location>
        <begin position="25"/>
        <end position="198"/>
    </location>
</feature>
<dbReference type="Proteomes" id="UP001157911">
    <property type="component" value="Unassembled WGS sequence"/>
</dbReference>
<accession>A0ABY1NND6</accession>
<evidence type="ECO:0000259" key="2">
    <source>
        <dbReference type="Pfam" id="PF13439"/>
    </source>
</evidence>
<dbReference type="InterPro" id="IPR001296">
    <property type="entry name" value="Glyco_trans_1"/>
</dbReference>
<feature type="domain" description="Glycosyl transferase family 1" evidence="1">
    <location>
        <begin position="212"/>
        <end position="380"/>
    </location>
</feature>
<organism evidence="3 4">
    <name type="scientific">Desulfurobacterium pacificum</name>
    <dbReference type="NCBI Taxonomy" id="240166"/>
    <lineage>
        <taxon>Bacteria</taxon>
        <taxon>Pseudomonadati</taxon>
        <taxon>Aquificota</taxon>
        <taxon>Aquificia</taxon>
        <taxon>Desulfurobacteriales</taxon>
        <taxon>Desulfurobacteriaceae</taxon>
        <taxon>Desulfurobacterium</taxon>
    </lineage>
</organism>
<dbReference type="SUPFAM" id="SSF53756">
    <property type="entry name" value="UDP-Glycosyltransferase/glycogen phosphorylase"/>
    <property type="match status" value="1"/>
</dbReference>
<evidence type="ECO:0000259" key="1">
    <source>
        <dbReference type="Pfam" id="PF00534"/>
    </source>
</evidence>
<keyword evidence="4" id="KW-1185">Reference proteome</keyword>
<evidence type="ECO:0000313" key="4">
    <source>
        <dbReference type="Proteomes" id="UP001157911"/>
    </source>
</evidence>
<evidence type="ECO:0000313" key="3">
    <source>
        <dbReference type="EMBL" id="SMP14003.1"/>
    </source>
</evidence>
<reference evidence="3 4" key="1">
    <citation type="submission" date="2017-05" db="EMBL/GenBank/DDBJ databases">
        <authorList>
            <person name="Varghese N."/>
            <person name="Submissions S."/>
        </authorList>
    </citation>
    <scope>NUCLEOTIDE SEQUENCE [LARGE SCALE GENOMIC DNA]</scope>
    <source>
        <strain evidence="3 4">DSM 15522</strain>
    </source>
</reference>
<dbReference type="Pfam" id="PF13439">
    <property type="entry name" value="Glyco_transf_4"/>
    <property type="match status" value="1"/>
</dbReference>
<dbReference type="EMBL" id="FXUB01000003">
    <property type="protein sequence ID" value="SMP14003.1"/>
    <property type="molecule type" value="Genomic_DNA"/>
</dbReference>
<dbReference type="CDD" id="cd03794">
    <property type="entry name" value="GT4_WbuB-like"/>
    <property type="match status" value="1"/>
</dbReference>
<dbReference type="PANTHER" id="PTHR12526">
    <property type="entry name" value="GLYCOSYLTRANSFERASE"/>
    <property type="match status" value="1"/>
</dbReference>